<dbReference type="InterPro" id="IPR036047">
    <property type="entry name" value="F-box-like_dom_sf"/>
</dbReference>
<reference evidence="2 3" key="1">
    <citation type="submission" date="2020-01" db="EMBL/GenBank/DDBJ databases">
        <authorList>
            <person name="Gupta K D."/>
        </authorList>
    </citation>
    <scope>NUCLEOTIDE SEQUENCE [LARGE SCALE GENOMIC DNA]</scope>
</reference>
<comment type="caution">
    <text evidence="2">The sequence shown here is derived from an EMBL/GenBank/DDBJ whole genome shotgun (WGS) entry which is preliminary data.</text>
</comment>
<dbReference type="Proteomes" id="UP000467700">
    <property type="component" value="Unassembled WGS sequence"/>
</dbReference>
<dbReference type="SUPFAM" id="SSF81383">
    <property type="entry name" value="F-box domain"/>
    <property type="match status" value="1"/>
</dbReference>
<sequence length="633" mass="71217">METLYNCYTATMQTCPHCNIAILNAPKSPAISPIASLLTTNNPPEPHEAAVARQVIASSKTEIAHLTWIIDQVYDILDDLKSRRGKYKRDVILHQNVIRNIRRIPPNVLLEIFSHTVVEGHSNDIWAVVEVCRRWREVALATPTLWSTFPFQEPFRLSGPFASDILSRLSRSLQLSRSAPFKLSISYEKSNYPVCPFQVLASPHSKRITRLTVRNLPTLESQLMPFWSSPPGLVQWDSLRSLELQGSDAASLESLPITVFQHAPLLQDVNLNFALNRWRILSRISNLFLPWSRLRKFSASNISFECVFTVPQAASILEECCVDVVARPPWSLNNSILTHQSLATLHVFLPDECPAHELLSRLSLPCLRKLSVAAATLDIAIICTLIERSSCGITFLNLPTARSPVPGDLYNALRRLFSLIPDVIDLCLPFSFAFLWQTIAETPDGRSLEPPACILGDIAVPPLETITFTSADMLLIGAIPDWVPENDQVEILRRWNYELGELSRVIKVDAMEDDNAAHHDLDRILSHISAESDTGLSGQYLCHKTGREVVSNLQDLLQQLPDRLCLLRGRISAILDLWSPRIQEYQASSGWMESETAKTVVYARRRGLLYPTIRDRTKNCFASFALQNGYLTL</sequence>
<evidence type="ECO:0000313" key="2">
    <source>
        <dbReference type="EMBL" id="CAA7263008.1"/>
    </source>
</evidence>
<accession>A0A8S0WZW6</accession>
<name>A0A8S0WZW6_CYCAE</name>
<dbReference type="Pfam" id="PF12937">
    <property type="entry name" value="F-box-like"/>
    <property type="match status" value="1"/>
</dbReference>
<keyword evidence="3" id="KW-1185">Reference proteome</keyword>
<evidence type="ECO:0000259" key="1">
    <source>
        <dbReference type="Pfam" id="PF12937"/>
    </source>
</evidence>
<organism evidence="2 3">
    <name type="scientific">Cyclocybe aegerita</name>
    <name type="common">Black poplar mushroom</name>
    <name type="synonym">Agrocybe aegerita</name>
    <dbReference type="NCBI Taxonomy" id="1973307"/>
    <lineage>
        <taxon>Eukaryota</taxon>
        <taxon>Fungi</taxon>
        <taxon>Dikarya</taxon>
        <taxon>Basidiomycota</taxon>
        <taxon>Agaricomycotina</taxon>
        <taxon>Agaricomycetes</taxon>
        <taxon>Agaricomycetidae</taxon>
        <taxon>Agaricales</taxon>
        <taxon>Agaricineae</taxon>
        <taxon>Bolbitiaceae</taxon>
        <taxon>Cyclocybe</taxon>
    </lineage>
</organism>
<dbReference type="OrthoDB" id="3365698at2759"/>
<feature type="domain" description="F-box" evidence="1">
    <location>
        <begin position="102"/>
        <end position="148"/>
    </location>
</feature>
<proteinExistence type="predicted"/>
<gene>
    <name evidence="2" type="ORF">AAE3_LOCUS5238</name>
</gene>
<dbReference type="InterPro" id="IPR001810">
    <property type="entry name" value="F-box_dom"/>
</dbReference>
<dbReference type="Gene3D" id="1.20.1280.50">
    <property type="match status" value="1"/>
</dbReference>
<dbReference type="EMBL" id="CACVBS010000038">
    <property type="protein sequence ID" value="CAA7263008.1"/>
    <property type="molecule type" value="Genomic_DNA"/>
</dbReference>
<evidence type="ECO:0000313" key="3">
    <source>
        <dbReference type="Proteomes" id="UP000467700"/>
    </source>
</evidence>
<dbReference type="AlphaFoldDB" id="A0A8S0WZW6"/>
<protein>
    <recommendedName>
        <fullName evidence="1">F-box domain-containing protein</fullName>
    </recommendedName>
</protein>